<dbReference type="Gramene" id="A08p05540.2_BraZ1">
    <property type="protein sequence ID" value="A08p05540.2_BraZ1.CDS.1"/>
    <property type="gene ID" value="A08g05540.2_BraZ1"/>
</dbReference>
<feature type="region of interest" description="Disordered" evidence="1">
    <location>
        <begin position="1"/>
        <end position="37"/>
    </location>
</feature>
<organism evidence="2 3">
    <name type="scientific">Brassica campestris</name>
    <name type="common">Field mustard</name>
    <dbReference type="NCBI Taxonomy" id="3711"/>
    <lineage>
        <taxon>Eukaryota</taxon>
        <taxon>Viridiplantae</taxon>
        <taxon>Streptophyta</taxon>
        <taxon>Embryophyta</taxon>
        <taxon>Tracheophyta</taxon>
        <taxon>Spermatophyta</taxon>
        <taxon>Magnoliopsida</taxon>
        <taxon>eudicotyledons</taxon>
        <taxon>Gunneridae</taxon>
        <taxon>Pentapetalae</taxon>
        <taxon>rosids</taxon>
        <taxon>malvids</taxon>
        <taxon>Brassicales</taxon>
        <taxon>Brassicaceae</taxon>
        <taxon>Brassiceae</taxon>
        <taxon>Brassica</taxon>
    </lineage>
</organism>
<evidence type="ECO:0000313" key="3">
    <source>
        <dbReference type="Proteomes" id="UP000694005"/>
    </source>
</evidence>
<proteinExistence type="predicted"/>
<feature type="compositionally biased region" description="Polar residues" evidence="1">
    <location>
        <begin position="1"/>
        <end position="12"/>
    </location>
</feature>
<dbReference type="Proteomes" id="UP000694005">
    <property type="component" value="Chromosome A08"/>
</dbReference>
<reference evidence="2 3" key="1">
    <citation type="submission" date="2021-07" db="EMBL/GenBank/DDBJ databases">
        <authorList>
            <consortium name="Genoscope - CEA"/>
            <person name="William W."/>
        </authorList>
    </citation>
    <scope>NUCLEOTIDE SEQUENCE [LARGE SCALE GENOMIC DNA]</scope>
</reference>
<accession>A0A8D9M3F1</accession>
<gene>
    <name evidence="2" type="ORF">BRAPAZ1V2_A08P05540.2</name>
</gene>
<sequence length="37" mass="4192">MMPPLHTNQSKTKTIREADAPSTLHTHCHRSILHSVD</sequence>
<evidence type="ECO:0000256" key="1">
    <source>
        <dbReference type="SAM" id="MobiDB-lite"/>
    </source>
</evidence>
<feature type="compositionally biased region" description="Basic residues" evidence="1">
    <location>
        <begin position="26"/>
        <end position="37"/>
    </location>
</feature>
<evidence type="ECO:0000313" key="2">
    <source>
        <dbReference type="EMBL" id="CAG7896888.1"/>
    </source>
</evidence>
<dbReference type="EMBL" id="LS974624">
    <property type="protein sequence ID" value="CAG7896888.1"/>
    <property type="molecule type" value="Genomic_DNA"/>
</dbReference>
<protein>
    <submittedName>
        <fullName evidence="2">Uncharacterized protein</fullName>
    </submittedName>
</protein>
<name>A0A8D9M3F1_BRACM</name>
<dbReference type="AlphaFoldDB" id="A0A8D9M3F1"/>